<dbReference type="SUPFAM" id="SSF50249">
    <property type="entry name" value="Nucleic acid-binding proteins"/>
    <property type="match status" value="1"/>
</dbReference>
<dbReference type="PROSITE" id="PS50160">
    <property type="entry name" value="DNA_LIGASE_A3"/>
    <property type="match status" value="1"/>
</dbReference>
<name>A0A852TGV8_9BACI</name>
<dbReference type="EC" id="6.5.1.1" evidence="2"/>
<dbReference type="InterPro" id="IPR012309">
    <property type="entry name" value="DNA_ligase_ATP-dep_C"/>
</dbReference>
<sequence length="323" mass="37099">MYYLIIGVVKLEPIFAMEPVSSDMIPTGEQWIAQVKWDGVRILTYFDTQEVRLYNRKKNERTFHFPEIIPIHEYCSSASVILDGEVIVLGEDGRPSFQQVMRRDGLRNLERIKMVAESVPIIYMIFDVIYLNGEWIHNKPFQVRNELLADIITPNDHIQLVPSISEAEALFHAIKEQGMEGIVMKRLSSHYSIGKKRDDWLKVKNYRDIIAVIGGFTLGHDTINSILLGLYDNKGNLHYVGHTGTGKMTVVDWKELTKELRGLVIDQHPFHKTPQRHAHATWVTPVKTVKIKFAEWTEGGAMRQPSIEGLIEIPPKECLLERS</sequence>
<feature type="domain" description="ATP-dependent DNA ligase family profile" evidence="5">
    <location>
        <begin position="114"/>
        <end position="236"/>
    </location>
</feature>
<keyword evidence="3 6" id="KW-0436">Ligase</keyword>
<dbReference type="PANTHER" id="PTHR45674">
    <property type="entry name" value="DNA LIGASE 1/3 FAMILY MEMBER"/>
    <property type="match status" value="1"/>
</dbReference>
<dbReference type="InterPro" id="IPR012310">
    <property type="entry name" value="DNA_ligase_ATP-dep_cent"/>
</dbReference>
<evidence type="ECO:0000259" key="5">
    <source>
        <dbReference type="PROSITE" id="PS50160"/>
    </source>
</evidence>
<dbReference type="Pfam" id="PF01068">
    <property type="entry name" value="DNA_ligase_A_M"/>
    <property type="match status" value="1"/>
</dbReference>
<dbReference type="InterPro" id="IPR050191">
    <property type="entry name" value="ATP-dep_DNA_ligase"/>
</dbReference>
<dbReference type="Gene3D" id="2.40.50.140">
    <property type="entry name" value="Nucleic acid-binding proteins"/>
    <property type="match status" value="1"/>
</dbReference>
<gene>
    <name evidence="6" type="ORF">F4694_003184</name>
</gene>
<comment type="catalytic activity">
    <reaction evidence="4">
        <text>ATP + (deoxyribonucleotide)n-3'-hydroxyl + 5'-phospho-(deoxyribonucleotide)m = (deoxyribonucleotide)n+m + AMP + diphosphate.</text>
        <dbReference type="EC" id="6.5.1.1"/>
    </reaction>
</comment>
<reference evidence="7" key="2">
    <citation type="submission" date="2020-08" db="EMBL/GenBank/DDBJ databases">
        <title>The Agave Microbiome: Exploring the role of microbial communities in plant adaptations to desert environments.</title>
        <authorList>
            <person name="Partida-Martinez L.P."/>
        </authorList>
    </citation>
    <scope>NUCLEOTIDE SEQUENCE [LARGE SCALE GENOMIC DNA]</scope>
    <source>
        <strain evidence="7">AT2.8</strain>
    </source>
</reference>
<dbReference type="Proteomes" id="UP000548423">
    <property type="component" value="Unassembled WGS sequence"/>
</dbReference>
<comment type="similarity">
    <text evidence="1">Belongs to the ATP-dependent DNA ligase family.</text>
</comment>
<evidence type="ECO:0000313" key="7">
    <source>
        <dbReference type="Proteomes" id="UP000548423"/>
    </source>
</evidence>
<dbReference type="InterPro" id="IPR012340">
    <property type="entry name" value="NA-bd_OB-fold"/>
</dbReference>
<accession>A0A852TGV8</accession>
<dbReference type="PANTHER" id="PTHR45674:SF4">
    <property type="entry name" value="DNA LIGASE 1"/>
    <property type="match status" value="1"/>
</dbReference>
<evidence type="ECO:0000256" key="3">
    <source>
        <dbReference type="ARBA" id="ARBA00022598"/>
    </source>
</evidence>
<dbReference type="Pfam" id="PF04679">
    <property type="entry name" value="DNA_ligase_A_C"/>
    <property type="match status" value="1"/>
</dbReference>
<comment type="caution">
    <text evidence="6">The sequence shown here is derived from an EMBL/GenBank/DDBJ whole genome shotgun (WGS) entry which is preliminary data.</text>
</comment>
<evidence type="ECO:0000256" key="2">
    <source>
        <dbReference type="ARBA" id="ARBA00012727"/>
    </source>
</evidence>
<dbReference type="AlphaFoldDB" id="A0A852TGV8"/>
<dbReference type="SUPFAM" id="SSF56091">
    <property type="entry name" value="DNA ligase/mRNA capping enzyme, catalytic domain"/>
    <property type="match status" value="1"/>
</dbReference>
<evidence type="ECO:0000256" key="4">
    <source>
        <dbReference type="ARBA" id="ARBA00034003"/>
    </source>
</evidence>
<dbReference type="CDD" id="cd07906">
    <property type="entry name" value="Adenylation_DNA_ligase_LigD_LigC"/>
    <property type="match status" value="1"/>
</dbReference>
<protein>
    <recommendedName>
        <fullName evidence="2">DNA ligase (ATP)</fullName>
        <ecNumber evidence="2">6.5.1.1</ecNumber>
    </recommendedName>
</protein>
<evidence type="ECO:0000256" key="1">
    <source>
        <dbReference type="ARBA" id="ARBA00007572"/>
    </source>
</evidence>
<evidence type="ECO:0000313" key="6">
    <source>
        <dbReference type="EMBL" id="NYE06404.1"/>
    </source>
</evidence>
<organism evidence="6 7">
    <name type="scientific">Neobacillus niacini</name>
    <dbReference type="NCBI Taxonomy" id="86668"/>
    <lineage>
        <taxon>Bacteria</taxon>
        <taxon>Bacillati</taxon>
        <taxon>Bacillota</taxon>
        <taxon>Bacilli</taxon>
        <taxon>Bacillales</taxon>
        <taxon>Bacillaceae</taxon>
        <taxon>Neobacillus</taxon>
    </lineage>
</organism>
<proteinExistence type="inferred from homology"/>
<dbReference type="CDD" id="cd07971">
    <property type="entry name" value="OBF_DNA_ligase_LigD"/>
    <property type="match status" value="1"/>
</dbReference>
<dbReference type="GO" id="GO:0003910">
    <property type="term" value="F:DNA ligase (ATP) activity"/>
    <property type="evidence" value="ECO:0007669"/>
    <property type="project" value="UniProtKB-EC"/>
</dbReference>
<dbReference type="GO" id="GO:0006281">
    <property type="term" value="P:DNA repair"/>
    <property type="evidence" value="ECO:0007669"/>
    <property type="project" value="InterPro"/>
</dbReference>
<reference evidence="7" key="1">
    <citation type="submission" date="2020-07" db="EMBL/GenBank/DDBJ databases">
        <authorList>
            <person name="Partida-Martinez L."/>
            <person name="Huntemann M."/>
            <person name="Clum A."/>
            <person name="Wang J."/>
            <person name="Palaniappan K."/>
            <person name="Ritter S."/>
            <person name="Chen I.-M."/>
            <person name="Stamatis D."/>
            <person name="Reddy T."/>
            <person name="O'Malley R."/>
            <person name="Daum C."/>
            <person name="Shapiro N."/>
            <person name="Ivanova N."/>
            <person name="Kyrpides N."/>
            <person name="Woyke T."/>
        </authorList>
    </citation>
    <scope>NUCLEOTIDE SEQUENCE [LARGE SCALE GENOMIC DNA]</scope>
    <source>
        <strain evidence="7">AT2.8</strain>
    </source>
</reference>
<dbReference type="Gene3D" id="3.30.470.30">
    <property type="entry name" value="DNA ligase/mRNA capping enzyme"/>
    <property type="match status" value="1"/>
</dbReference>
<dbReference type="GO" id="GO:0005524">
    <property type="term" value="F:ATP binding"/>
    <property type="evidence" value="ECO:0007669"/>
    <property type="project" value="InterPro"/>
</dbReference>
<dbReference type="EMBL" id="JACCBX010000006">
    <property type="protein sequence ID" value="NYE06404.1"/>
    <property type="molecule type" value="Genomic_DNA"/>
</dbReference>
<dbReference type="GO" id="GO:0006310">
    <property type="term" value="P:DNA recombination"/>
    <property type="evidence" value="ECO:0007669"/>
    <property type="project" value="InterPro"/>
</dbReference>